<dbReference type="EMBL" id="JAUCMV010000001">
    <property type="protein sequence ID" value="KAK0422346.1"/>
    <property type="molecule type" value="Genomic_DNA"/>
</dbReference>
<gene>
    <name evidence="2" type="ORF">QR680_007517</name>
</gene>
<comment type="caution">
    <text evidence="2">The sequence shown here is derived from an EMBL/GenBank/DDBJ whole genome shotgun (WGS) entry which is preliminary data.</text>
</comment>
<evidence type="ECO:0000256" key="1">
    <source>
        <dbReference type="SAM" id="Coils"/>
    </source>
</evidence>
<feature type="coiled-coil region" evidence="1">
    <location>
        <begin position="131"/>
        <end position="186"/>
    </location>
</feature>
<accession>A0AA39IDF2</accession>
<protein>
    <submittedName>
        <fullName evidence="2">Uncharacterized protein</fullName>
    </submittedName>
</protein>
<evidence type="ECO:0000313" key="2">
    <source>
        <dbReference type="EMBL" id="KAK0422346.1"/>
    </source>
</evidence>
<dbReference type="Proteomes" id="UP001175271">
    <property type="component" value="Unassembled WGS sequence"/>
</dbReference>
<name>A0AA39IDF2_9BILA</name>
<organism evidence="2 3">
    <name type="scientific">Steinernema hermaphroditum</name>
    <dbReference type="NCBI Taxonomy" id="289476"/>
    <lineage>
        <taxon>Eukaryota</taxon>
        <taxon>Metazoa</taxon>
        <taxon>Ecdysozoa</taxon>
        <taxon>Nematoda</taxon>
        <taxon>Chromadorea</taxon>
        <taxon>Rhabditida</taxon>
        <taxon>Tylenchina</taxon>
        <taxon>Panagrolaimomorpha</taxon>
        <taxon>Strongyloidoidea</taxon>
        <taxon>Steinernematidae</taxon>
        <taxon>Steinernema</taxon>
    </lineage>
</organism>
<reference evidence="2" key="1">
    <citation type="submission" date="2023-06" db="EMBL/GenBank/DDBJ databases">
        <title>Genomic analysis of the entomopathogenic nematode Steinernema hermaphroditum.</title>
        <authorList>
            <person name="Schwarz E.M."/>
            <person name="Heppert J.K."/>
            <person name="Baniya A."/>
            <person name="Schwartz H.T."/>
            <person name="Tan C.-H."/>
            <person name="Antoshechkin I."/>
            <person name="Sternberg P.W."/>
            <person name="Goodrich-Blair H."/>
            <person name="Dillman A.R."/>
        </authorList>
    </citation>
    <scope>NUCLEOTIDE SEQUENCE</scope>
    <source>
        <strain evidence="2">PS9179</strain>
        <tissue evidence="2">Whole animal</tissue>
    </source>
</reference>
<sequence>MSAVPSFCAHSLESMDDSASTGSIIDSETFLGLSHLSLYSIECRSVATACSGTATPEELSAGDSEESAAKQSSVLITDKSLAVPDPEGEVSCEPEAVVVSSLNELLSEDVSSADDLDFGVLNSAGDYRNAVLLLEQNNVLLEAKIDELNALRQSVIAQYAGINSEIDSAEQSLKELCDEVDVVANTKEPDNEDLRAIYDRDELVKRVENASSAEMDAARESLVKLQNVVDSVKSMRDEMKGVFDEAFSSQLCEKINLLMKNYSTLQEDLGKM</sequence>
<keyword evidence="1" id="KW-0175">Coiled coil</keyword>
<proteinExistence type="predicted"/>
<keyword evidence="3" id="KW-1185">Reference proteome</keyword>
<dbReference type="AlphaFoldDB" id="A0AA39IDF2"/>
<evidence type="ECO:0000313" key="3">
    <source>
        <dbReference type="Proteomes" id="UP001175271"/>
    </source>
</evidence>